<evidence type="ECO:0000256" key="1">
    <source>
        <dbReference type="ARBA" id="ARBA00004123"/>
    </source>
</evidence>
<feature type="region of interest" description="Disordered" evidence="4">
    <location>
        <begin position="520"/>
        <end position="570"/>
    </location>
</feature>
<evidence type="ECO:0000256" key="2">
    <source>
        <dbReference type="ARBA" id="ARBA00007267"/>
    </source>
</evidence>
<feature type="region of interest" description="Disordered" evidence="4">
    <location>
        <begin position="1"/>
        <end position="22"/>
    </location>
</feature>
<comment type="subcellular location">
    <subcellularLocation>
        <location evidence="1">Nucleus</location>
    </subcellularLocation>
</comment>
<dbReference type="Proteomes" id="UP001227230">
    <property type="component" value="Chromosome 9"/>
</dbReference>
<evidence type="ECO:0000313" key="7">
    <source>
        <dbReference type="Proteomes" id="UP001227230"/>
    </source>
</evidence>
<evidence type="ECO:0000256" key="3">
    <source>
        <dbReference type="ARBA" id="ARBA00023242"/>
    </source>
</evidence>
<keyword evidence="3" id="KW-0539">Nucleus</keyword>
<comment type="similarity">
    <text evidence="2">Belongs to the lin-54 family.</text>
</comment>
<protein>
    <recommendedName>
        <fullName evidence="5">CRC domain-containing protein</fullName>
    </recommendedName>
</protein>
<evidence type="ECO:0000313" key="6">
    <source>
        <dbReference type="EMBL" id="WJZ94743.1"/>
    </source>
</evidence>
<dbReference type="PANTHER" id="PTHR46159:SF18">
    <property type="entry name" value="CRC DOMAIN-CONTAINING PROTEIN"/>
    <property type="match status" value="1"/>
</dbReference>
<dbReference type="Pfam" id="PF03638">
    <property type="entry name" value="TCR"/>
    <property type="match status" value="2"/>
</dbReference>
<dbReference type="PROSITE" id="PS51634">
    <property type="entry name" value="CRC"/>
    <property type="match status" value="1"/>
</dbReference>
<organism evidence="6 7">
    <name type="scientific">Vitis vinifera</name>
    <name type="common">Grape</name>
    <dbReference type="NCBI Taxonomy" id="29760"/>
    <lineage>
        <taxon>Eukaryota</taxon>
        <taxon>Viridiplantae</taxon>
        <taxon>Streptophyta</taxon>
        <taxon>Embryophyta</taxon>
        <taxon>Tracheophyta</taxon>
        <taxon>Spermatophyta</taxon>
        <taxon>Magnoliopsida</taxon>
        <taxon>eudicotyledons</taxon>
        <taxon>Gunneridae</taxon>
        <taxon>Pentapetalae</taxon>
        <taxon>rosids</taxon>
        <taxon>Vitales</taxon>
        <taxon>Vitaceae</taxon>
        <taxon>Viteae</taxon>
        <taxon>Vitis</taxon>
    </lineage>
</organism>
<gene>
    <name evidence="6" type="ORF">VitviT2T_013574</name>
</gene>
<dbReference type="EMBL" id="CP126656">
    <property type="protein sequence ID" value="WJZ94743.1"/>
    <property type="molecule type" value="Genomic_DNA"/>
</dbReference>
<proteinExistence type="inferred from homology"/>
<dbReference type="InterPro" id="IPR033467">
    <property type="entry name" value="Tesmin/TSO1-like_CXC"/>
</dbReference>
<evidence type="ECO:0000259" key="5">
    <source>
        <dbReference type="PROSITE" id="PS51634"/>
    </source>
</evidence>
<feature type="compositionally biased region" description="Low complexity" evidence="4">
    <location>
        <begin position="447"/>
        <end position="460"/>
    </location>
</feature>
<dbReference type="SMART" id="SM01114">
    <property type="entry name" value="CXC"/>
    <property type="match status" value="2"/>
</dbReference>
<sequence>MDSPPRRRPIPSPPSSRPPGEAFVNFNLISSLPPKNSTNRVWYPQKFSESNLPPPPPVFASPHIDMQRESSLLTSGNIIAADGVLNTLVAPTGHQGVDGRLNDLPDVPTRKVNGLWDPTSGAQHSEQFGSQTFVSYEDCLRSSRVVFKGSFEEAGQHQGMHRHLQFEIAGACNSVTTENSHNSWRLANNYASSRLPESQLSFQQGGIFRNQTPVSHSPLLSHWSLCPARIPEILTGMAGNSAILAPGNLFTSEVNDMTADLNRISPRKMRKTATHTTESDRKHCNCKRTQCLKLYCDCLAAGVYCTDSCACSNCLNKSENEGVVQIIREKIESRDPLAFAPRIVNPDTDTSVEDGNWTTPSSARHKRGCNCKKSMCQKKYCECYQAGIGCSDGCRCEDCRNSFGIKADRRAERWGVQSHGELNMGGADQFSPEWEGITDINQITPLSHPHSGAGASSASPNPRDFPEVLHAELYRGNNSQTSAGALHWSSSSNTLVPLRHGNEAPQELSSDSAQHALTKDDDTPKILSSSPNGPMQACSSNQKCVSPPQIQLKDTSLRPSPSLTNEQTIIRLGTPSVRPFSWCSNSKDGIPQIKSHPNDSTSNQ</sequence>
<dbReference type="PANTHER" id="PTHR46159">
    <property type="entry name" value="PROTEIN TESMIN/TSO1-LIKE CXC 2"/>
    <property type="match status" value="1"/>
</dbReference>
<feature type="domain" description="CRC" evidence="5">
    <location>
        <begin position="280"/>
        <end position="404"/>
    </location>
</feature>
<evidence type="ECO:0000256" key="4">
    <source>
        <dbReference type="SAM" id="MobiDB-lite"/>
    </source>
</evidence>
<keyword evidence="7" id="KW-1185">Reference proteome</keyword>
<dbReference type="InterPro" id="IPR044522">
    <property type="entry name" value="TSO1-like"/>
</dbReference>
<accession>A0ABY9CH48</accession>
<feature type="compositionally biased region" description="Polar residues" evidence="4">
    <location>
        <begin position="526"/>
        <end position="568"/>
    </location>
</feature>
<feature type="region of interest" description="Disordered" evidence="4">
    <location>
        <begin position="443"/>
        <end position="465"/>
    </location>
</feature>
<feature type="region of interest" description="Disordered" evidence="4">
    <location>
        <begin position="494"/>
        <end position="513"/>
    </location>
</feature>
<name>A0ABY9CH48_VITVI</name>
<feature type="region of interest" description="Disordered" evidence="4">
    <location>
        <begin position="583"/>
        <end position="604"/>
    </location>
</feature>
<reference evidence="6 7" key="1">
    <citation type="journal article" date="2023" name="Hortic Res">
        <title>The complete reference genome for grapevine (Vitis vinifera L.) genetics and breeding.</title>
        <authorList>
            <person name="Shi X."/>
            <person name="Cao S."/>
            <person name="Wang X."/>
            <person name="Huang S."/>
            <person name="Wang Y."/>
            <person name="Liu Z."/>
            <person name="Liu W."/>
            <person name="Leng X."/>
            <person name="Peng Y."/>
            <person name="Wang N."/>
            <person name="Wang Y."/>
            <person name="Ma Z."/>
            <person name="Xu X."/>
            <person name="Zhang F."/>
            <person name="Xue H."/>
            <person name="Zhong H."/>
            <person name="Wang Y."/>
            <person name="Zhang K."/>
            <person name="Velt A."/>
            <person name="Avia K."/>
            <person name="Holtgrawe D."/>
            <person name="Grimplet J."/>
            <person name="Matus J.T."/>
            <person name="Ware D."/>
            <person name="Wu X."/>
            <person name="Wang H."/>
            <person name="Liu C."/>
            <person name="Fang Y."/>
            <person name="Rustenholz C."/>
            <person name="Cheng Z."/>
            <person name="Xiao H."/>
            <person name="Zhou Y."/>
        </authorList>
    </citation>
    <scope>NUCLEOTIDE SEQUENCE [LARGE SCALE GENOMIC DNA]</scope>
    <source>
        <strain evidence="7">cv. Pinot noir / PN40024</strain>
        <tissue evidence="6">Leaf</tissue>
    </source>
</reference>
<dbReference type="InterPro" id="IPR005172">
    <property type="entry name" value="CRC"/>
</dbReference>